<name>A0A2C6MCC9_9FIRM</name>
<evidence type="ECO:0000313" key="3">
    <source>
        <dbReference type="Proteomes" id="UP000222564"/>
    </source>
</evidence>
<protein>
    <recommendedName>
        <fullName evidence="1">Insertion element IS150 protein InsJ-like helix-turn-helix domain-containing protein</fullName>
    </recommendedName>
</protein>
<dbReference type="Pfam" id="PF13518">
    <property type="entry name" value="HTH_28"/>
    <property type="match status" value="1"/>
</dbReference>
<sequence>MKLDQRKVYTRREIAAKCQMSHTTFYKFLERYKEQGENGLHDKERVPGIRPNQTPPDIEEAILLSWLLSRNTQLMDPKGSAPN</sequence>
<proteinExistence type="predicted"/>
<keyword evidence="3" id="KW-1185">Reference proteome</keyword>
<comment type="caution">
    <text evidence="2">The sequence shown here is derived from an EMBL/GenBank/DDBJ whole genome shotgun (WGS) entry which is preliminary data.</text>
</comment>
<dbReference type="InterPro" id="IPR055247">
    <property type="entry name" value="InsJ-like_HTH"/>
</dbReference>
<reference evidence="2 3" key="1">
    <citation type="submission" date="2013-09" db="EMBL/GenBank/DDBJ databases">
        <title>Biodegradation of hydrocarbons in the deep terrestrial subsurface : characterization of a microbial consortium composed of two Desulfotomaculum species originating from a deep geological formation.</title>
        <authorList>
            <person name="Aullo T."/>
            <person name="Berlendis S."/>
            <person name="Lascourreges J.-F."/>
            <person name="Dessort D."/>
            <person name="Saint-Laurent S."/>
            <person name="Schraauwers B."/>
            <person name="Mas J."/>
            <person name="Magot M."/>
            <person name="Ranchou-Peyruse A."/>
        </authorList>
    </citation>
    <scope>NUCLEOTIDE SEQUENCE [LARGE SCALE GENOMIC DNA]</scope>
    <source>
        <strain evidence="2 3">Bs107</strain>
    </source>
</reference>
<evidence type="ECO:0000313" key="2">
    <source>
        <dbReference type="EMBL" id="PHJ37698.1"/>
    </source>
</evidence>
<dbReference type="RefSeq" id="WP_238473197.1">
    <property type="nucleotide sequence ID" value="NZ_AWQQ01000087.1"/>
</dbReference>
<gene>
    <name evidence="2" type="ORF">P378_14335</name>
</gene>
<dbReference type="InterPro" id="IPR009057">
    <property type="entry name" value="Homeodomain-like_sf"/>
</dbReference>
<dbReference type="EMBL" id="AWQQ01000087">
    <property type="protein sequence ID" value="PHJ37698.1"/>
    <property type="molecule type" value="Genomic_DNA"/>
</dbReference>
<evidence type="ECO:0000259" key="1">
    <source>
        <dbReference type="Pfam" id="PF13518"/>
    </source>
</evidence>
<dbReference type="Proteomes" id="UP000222564">
    <property type="component" value="Unassembled WGS sequence"/>
</dbReference>
<feature type="domain" description="Insertion element IS150 protein InsJ-like helix-turn-helix" evidence="1">
    <location>
        <begin position="10"/>
        <end position="45"/>
    </location>
</feature>
<accession>A0A2C6MCC9</accession>
<dbReference type="SUPFAM" id="SSF46689">
    <property type="entry name" value="Homeodomain-like"/>
    <property type="match status" value="1"/>
</dbReference>
<organism evidence="2 3">
    <name type="scientific">Desulforamulus profundi</name>
    <dbReference type="NCBI Taxonomy" id="1383067"/>
    <lineage>
        <taxon>Bacteria</taxon>
        <taxon>Bacillati</taxon>
        <taxon>Bacillota</taxon>
        <taxon>Clostridia</taxon>
        <taxon>Eubacteriales</taxon>
        <taxon>Peptococcaceae</taxon>
        <taxon>Desulforamulus</taxon>
    </lineage>
</organism>
<dbReference type="AlphaFoldDB" id="A0A2C6MCC9"/>